<dbReference type="NCBIfam" id="NF047360">
    <property type="entry name" value="tail_chap_PVL"/>
    <property type="match status" value="1"/>
</dbReference>
<evidence type="ECO:0008006" key="3">
    <source>
        <dbReference type="Google" id="ProtNLM"/>
    </source>
</evidence>
<accession>A0A1I6EGC0</accession>
<proteinExistence type="predicted"/>
<name>A0A1I6EGC0_9FIRM</name>
<dbReference type="RefSeq" id="WP_092487432.1">
    <property type="nucleotide sequence ID" value="NZ_FOYM01000042.1"/>
</dbReference>
<dbReference type="OrthoDB" id="1666212at2"/>
<sequence>MNQLPQITINGKKYTMPKPKIKLWRHLIKFNEARENGELEGEKMLDEMIDLVVIAFNNPDVTKEAVEENVGFEELAVLFTYINQHVSAIAGQKAAQFPNGKTPAGT</sequence>
<protein>
    <recommendedName>
        <fullName evidence="3">Phage tail assembly chaperone protein, TAC</fullName>
    </recommendedName>
</protein>
<organism evidence="1 2">
    <name type="scientific">Desulfoscipio geothermicus DSM 3669</name>
    <dbReference type="NCBI Taxonomy" id="1121426"/>
    <lineage>
        <taxon>Bacteria</taxon>
        <taxon>Bacillati</taxon>
        <taxon>Bacillota</taxon>
        <taxon>Clostridia</taxon>
        <taxon>Eubacteriales</taxon>
        <taxon>Desulfallaceae</taxon>
        <taxon>Desulfoscipio</taxon>
    </lineage>
</organism>
<dbReference type="Proteomes" id="UP000199584">
    <property type="component" value="Unassembled WGS sequence"/>
</dbReference>
<gene>
    <name evidence="1" type="ORF">SAMN05660706_1422</name>
</gene>
<dbReference type="InterPro" id="IPR057006">
    <property type="entry name" value="Phage_TAC_19"/>
</dbReference>
<dbReference type="AlphaFoldDB" id="A0A1I6EGC0"/>
<dbReference type="STRING" id="39060.SAMN05660706_1422"/>
<reference evidence="2" key="1">
    <citation type="submission" date="2016-10" db="EMBL/GenBank/DDBJ databases">
        <authorList>
            <person name="Varghese N."/>
            <person name="Submissions S."/>
        </authorList>
    </citation>
    <scope>NUCLEOTIDE SEQUENCE [LARGE SCALE GENOMIC DNA]</scope>
    <source>
        <strain evidence="2">DSM 3669</strain>
    </source>
</reference>
<evidence type="ECO:0000313" key="2">
    <source>
        <dbReference type="Proteomes" id="UP000199584"/>
    </source>
</evidence>
<dbReference type="Pfam" id="PF23857">
    <property type="entry name" value="Phage_TAC_19"/>
    <property type="match status" value="1"/>
</dbReference>
<dbReference type="EMBL" id="FOYM01000042">
    <property type="protein sequence ID" value="SFR16755.1"/>
    <property type="molecule type" value="Genomic_DNA"/>
</dbReference>
<keyword evidence="2" id="KW-1185">Reference proteome</keyword>
<evidence type="ECO:0000313" key="1">
    <source>
        <dbReference type="EMBL" id="SFR16755.1"/>
    </source>
</evidence>